<sequence length="45" mass="5107">MHWLCNSEVQDDVTLVVVNQVLDLCILIVLVVSLRIHSTKICRTS</sequence>
<keyword evidence="1" id="KW-1133">Transmembrane helix</keyword>
<dbReference type="AlphaFoldDB" id="A0A2P2QVT9"/>
<organism evidence="2">
    <name type="scientific">Rhizophora mucronata</name>
    <name type="common">Asiatic mangrove</name>
    <dbReference type="NCBI Taxonomy" id="61149"/>
    <lineage>
        <taxon>Eukaryota</taxon>
        <taxon>Viridiplantae</taxon>
        <taxon>Streptophyta</taxon>
        <taxon>Embryophyta</taxon>
        <taxon>Tracheophyta</taxon>
        <taxon>Spermatophyta</taxon>
        <taxon>Magnoliopsida</taxon>
        <taxon>eudicotyledons</taxon>
        <taxon>Gunneridae</taxon>
        <taxon>Pentapetalae</taxon>
        <taxon>rosids</taxon>
        <taxon>fabids</taxon>
        <taxon>Malpighiales</taxon>
        <taxon>Rhizophoraceae</taxon>
        <taxon>Rhizophora</taxon>
    </lineage>
</organism>
<evidence type="ECO:0000256" key="1">
    <source>
        <dbReference type="SAM" id="Phobius"/>
    </source>
</evidence>
<name>A0A2P2QVT9_RHIMU</name>
<protein>
    <submittedName>
        <fullName evidence="2">Uncharacterized protein</fullName>
    </submittedName>
</protein>
<dbReference type="EMBL" id="GGEC01090591">
    <property type="protein sequence ID" value="MBX71075.1"/>
    <property type="molecule type" value="Transcribed_RNA"/>
</dbReference>
<evidence type="ECO:0000313" key="2">
    <source>
        <dbReference type="EMBL" id="MBX71075.1"/>
    </source>
</evidence>
<proteinExistence type="predicted"/>
<reference evidence="2" key="1">
    <citation type="submission" date="2018-02" db="EMBL/GenBank/DDBJ databases">
        <title>Rhizophora mucronata_Transcriptome.</title>
        <authorList>
            <person name="Meera S.P."/>
            <person name="Sreeshan A."/>
            <person name="Augustine A."/>
        </authorList>
    </citation>
    <scope>NUCLEOTIDE SEQUENCE</scope>
    <source>
        <tissue evidence="2">Leaf</tissue>
    </source>
</reference>
<feature type="transmembrane region" description="Helical" evidence="1">
    <location>
        <begin position="13"/>
        <end position="34"/>
    </location>
</feature>
<accession>A0A2P2QVT9</accession>
<keyword evidence="1" id="KW-0472">Membrane</keyword>
<keyword evidence="1" id="KW-0812">Transmembrane</keyword>